<proteinExistence type="predicted"/>
<dbReference type="AlphaFoldDB" id="A0A6J6HWA5"/>
<organism evidence="2">
    <name type="scientific">freshwater metagenome</name>
    <dbReference type="NCBI Taxonomy" id="449393"/>
    <lineage>
        <taxon>unclassified sequences</taxon>
        <taxon>metagenomes</taxon>
        <taxon>ecological metagenomes</taxon>
    </lineage>
</organism>
<reference evidence="2" key="1">
    <citation type="submission" date="2020-05" db="EMBL/GenBank/DDBJ databases">
        <authorList>
            <person name="Chiriac C."/>
            <person name="Salcher M."/>
            <person name="Ghai R."/>
            <person name="Kavagutti S V."/>
        </authorList>
    </citation>
    <scope>NUCLEOTIDE SEQUENCE</scope>
</reference>
<dbReference type="EMBL" id="CAEZUZ010000085">
    <property type="protein sequence ID" value="CAB4617017.1"/>
    <property type="molecule type" value="Genomic_DNA"/>
</dbReference>
<evidence type="ECO:0000256" key="1">
    <source>
        <dbReference type="SAM" id="MobiDB-lite"/>
    </source>
</evidence>
<accession>A0A6J6HWA5</accession>
<name>A0A6J6HWA5_9ZZZZ</name>
<feature type="region of interest" description="Disordered" evidence="1">
    <location>
        <begin position="49"/>
        <end position="68"/>
    </location>
</feature>
<protein>
    <submittedName>
        <fullName evidence="2">Unannotated protein</fullName>
    </submittedName>
</protein>
<gene>
    <name evidence="2" type="ORF">UFOPK1889_00628</name>
</gene>
<evidence type="ECO:0000313" key="2">
    <source>
        <dbReference type="EMBL" id="CAB4617017.1"/>
    </source>
</evidence>
<sequence>MVVWRQHDPDPPEEVRMRLHQLLAEVVEKHFTFEMRIDDNMRTIPTHYHAHARPKSGFYGHGTRRPTA</sequence>